<feature type="region of interest" description="Disordered" evidence="1">
    <location>
        <begin position="77"/>
        <end position="96"/>
    </location>
</feature>
<name>A0ABW1N3G7_9GAMM</name>
<sequence length="208" mass="21211">MSRGAKKRIEAEPAFCSCAWARLKGEGFMRSTLFNLLSLGIIAASAFSARAEGGACPPGYYPVGGQGAMGCAPIPGAASGGAAQQSPRPPPQPTGEWIKTWGGIAVSASTSDAGVSTGHRSKKEAERKAVSECAASGASDCKVSMTYFNQCVSWVIPSGRTGNGLSGIGTGPTPGDAERAAQGVCKNDKPGACAPVYANCTEPLFRNY</sequence>
<feature type="compositionally biased region" description="Low complexity" evidence="1">
    <location>
        <begin position="77"/>
        <end position="86"/>
    </location>
</feature>
<dbReference type="EMBL" id="JBHRFL010000019">
    <property type="protein sequence ID" value="MFC6070316.1"/>
    <property type="molecule type" value="Genomic_DNA"/>
</dbReference>
<dbReference type="Pfam" id="PF13827">
    <property type="entry name" value="DUF4189"/>
    <property type="match status" value="1"/>
</dbReference>
<dbReference type="InterPro" id="IPR025240">
    <property type="entry name" value="DUF4189"/>
</dbReference>
<evidence type="ECO:0000313" key="4">
    <source>
        <dbReference type="Proteomes" id="UP001596115"/>
    </source>
</evidence>
<keyword evidence="4" id="KW-1185">Reference proteome</keyword>
<evidence type="ECO:0000313" key="3">
    <source>
        <dbReference type="EMBL" id="MFC6070316.1"/>
    </source>
</evidence>
<protein>
    <submittedName>
        <fullName evidence="3">DUF4189 domain-containing protein</fullName>
    </submittedName>
</protein>
<dbReference type="Proteomes" id="UP001596115">
    <property type="component" value="Unassembled WGS sequence"/>
</dbReference>
<proteinExistence type="predicted"/>
<comment type="caution">
    <text evidence="3">The sequence shown here is derived from an EMBL/GenBank/DDBJ whole genome shotgun (WGS) entry which is preliminary data.</text>
</comment>
<organism evidence="3 4">
    <name type="scientific">Stenotrophomonas geniculata</name>
    <dbReference type="NCBI Taxonomy" id="86188"/>
    <lineage>
        <taxon>Bacteria</taxon>
        <taxon>Pseudomonadati</taxon>
        <taxon>Pseudomonadota</taxon>
        <taxon>Gammaproteobacteria</taxon>
        <taxon>Lysobacterales</taxon>
        <taxon>Lysobacteraceae</taxon>
        <taxon>Stenotrophomonas</taxon>
    </lineage>
</organism>
<gene>
    <name evidence="3" type="ORF">ACFLLB_12105</name>
</gene>
<dbReference type="RefSeq" id="WP_311068610.1">
    <property type="nucleotide sequence ID" value="NZ_CP134450.1"/>
</dbReference>
<feature type="domain" description="DUF4189" evidence="2">
    <location>
        <begin position="101"/>
        <end position="200"/>
    </location>
</feature>
<reference evidence="3 4" key="1">
    <citation type="submission" date="2024-09" db="EMBL/GenBank/DDBJ databases">
        <title>Whole genome analysis of Stenotrophomonas geniculata MK-1, and its biological control impact on peanut foliage fungus diseases.</title>
        <authorList>
            <person name="Ahsan T."/>
        </authorList>
    </citation>
    <scope>NUCLEOTIDE SEQUENCE [LARGE SCALE GENOMIC DNA]</scope>
    <source>
        <strain evidence="3 4">MK-1</strain>
    </source>
</reference>
<evidence type="ECO:0000256" key="1">
    <source>
        <dbReference type="SAM" id="MobiDB-lite"/>
    </source>
</evidence>
<accession>A0ABW1N3G7</accession>
<evidence type="ECO:0000259" key="2">
    <source>
        <dbReference type="Pfam" id="PF13827"/>
    </source>
</evidence>